<dbReference type="Gene3D" id="1.10.287.1120">
    <property type="entry name" value="Bipartite methylase S protein"/>
    <property type="match status" value="1"/>
</dbReference>
<dbReference type="RefSeq" id="WP_011117214.1">
    <property type="nucleotide sequence ID" value="NC_004960.1"/>
</dbReference>
<dbReference type="CDD" id="cd17494">
    <property type="entry name" value="RMtype1_S_Sma198ORF994P-TRD2-CR2_like"/>
    <property type="match status" value="1"/>
</dbReference>
<keyword evidence="2" id="KW-0680">Restriction system</keyword>
<accession>Q93K22</accession>
<comment type="similarity">
    <text evidence="1">Belongs to the type-I restriction system S methylase family.</text>
</comment>
<dbReference type="PANTHER" id="PTHR30408">
    <property type="entry name" value="TYPE-1 RESTRICTION ENZYME ECOKI SPECIFICITY PROTEIN"/>
    <property type="match status" value="1"/>
</dbReference>
<evidence type="ECO:0000256" key="3">
    <source>
        <dbReference type="ARBA" id="ARBA00023125"/>
    </source>
</evidence>
<name>Q93K22_9LACT</name>
<dbReference type="InterPro" id="IPR000055">
    <property type="entry name" value="Restrct_endonuc_typeI_TRD"/>
</dbReference>
<dbReference type="EMBL" id="U35629">
    <property type="protein sequence ID" value="AAK57812.1"/>
    <property type="molecule type" value="Genomic_DNA"/>
</dbReference>
<feature type="domain" description="Type I restriction modification DNA specificity" evidence="4">
    <location>
        <begin position="26"/>
        <end position="190"/>
    </location>
</feature>
<dbReference type="InterPro" id="IPR044946">
    <property type="entry name" value="Restrct_endonuc_typeI_TRD_sf"/>
</dbReference>
<protein>
    <submittedName>
        <fullName evidence="5">HsdS</fullName>
    </submittedName>
</protein>
<dbReference type="AlphaFoldDB" id="Q93K22"/>
<keyword evidence="3" id="KW-0238">DNA-binding</keyword>
<dbReference type="SUPFAM" id="SSF116734">
    <property type="entry name" value="DNA methylase specificity domain"/>
    <property type="match status" value="2"/>
</dbReference>
<reference evidence="5" key="2">
    <citation type="journal article" date="2000" name="Microbiology">
        <title>Microbiological and molecular impacts of AbiK on the lytic cycle of Lactococcus lactis phages of the 936 and P335 species.</title>
        <authorList>
            <person name="Boucher I."/>
            <person name="Emond E."/>
            <person name="Dion E."/>
            <person name="Montpetit D."/>
            <person name="Moineau S."/>
        </authorList>
    </citation>
    <scope>NUCLEOTIDE SEQUENCE</scope>
    <source>
        <strain evidence="5">W-1</strain>
        <plasmid evidence="5">pSRQ800</plasmid>
    </source>
</reference>
<evidence type="ECO:0000313" key="5">
    <source>
        <dbReference type="EMBL" id="AAK57812.1"/>
    </source>
</evidence>
<proteinExistence type="inferred from homology"/>
<geneLocation type="plasmid" evidence="5">
    <name>pSRQ800</name>
</geneLocation>
<dbReference type="PANTHER" id="PTHR30408:SF12">
    <property type="entry name" value="TYPE I RESTRICTION ENZYME MJAVIII SPECIFICITY SUBUNIT"/>
    <property type="match status" value="1"/>
</dbReference>
<organism evidence="5">
    <name type="scientific">Lactococcus lactis</name>
    <dbReference type="NCBI Taxonomy" id="1358"/>
    <lineage>
        <taxon>Bacteria</taxon>
        <taxon>Bacillati</taxon>
        <taxon>Bacillota</taxon>
        <taxon>Bacilli</taxon>
        <taxon>Lactobacillales</taxon>
        <taxon>Streptococcaceae</taxon>
        <taxon>Lactococcus</taxon>
    </lineage>
</organism>
<dbReference type="Gene3D" id="3.90.220.20">
    <property type="entry name" value="DNA methylase specificity domains"/>
    <property type="match status" value="2"/>
</dbReference>
<reference evidence="5" key="3">
    <citation type="journal article" date="2001" name="J. Dairy Sci.">
        <title>DNA sequence analysis of three Lactococcus lactis plasmids encoding phage resistance mechanisms.</title>
        <authorList>
            <person name="Boucher I."/>
            <person name="Emond E."/>
            <person name="Parrot M."/>
            <person name="Moineau S."/>
        </authorList>
    </citation>
    <scope>NUCLEOTIDE SEQUENCE</scope>
    <source>
        <strain evidence="5">W-1</strain>
        <plasmid evidence="5">pSRQ800</plasmid>
    </source>
</reference>
<dbReference type="InterPro" id="IPR052021">
    <property type="entry name" value="Type-I_RS_S_subunit"/>
</dbReference>
<evidence type="ECO:0000256" key="1">
    <source>
        <dbReference type="ARBA" id="ARBA00010923"/>
    </source>
</evidence>
<dbReference type="GO" id="GO:0009307">
    <property type="term" value="P:DNA restriction-modification system"/>
    <property type="evidence" value="ECO:0007669"/>
    <property type="project" value="UniProtKB-KW"/>
</dbReference>
<keyword evidence="5" id="KW-0614">Plasmid</keyword>
<dbReference type="REBASE" id="3734">
    <property type="entry name" value="S.LlaWIP"/>
</dbReference>
<evidence type="ECO:0000256" key="2">
    <source>
        <dbReference type="ARBA" id="ARBA00022747"/>
    </source>
</evidence>
<feature type="domain" description="Type I restriction modification DNA specificity" evidence="4">
    <location>
        <begin position="218"/>
        <end position="375"/>
    </location>
</feature>
<dbReference type="GO" id="GO:0003677">
    <property type="term" value="F:DNA binding"/>
    <property type="evidence" value="ECO:0007669"/>
    <property type="project" value="UniProtKB-KW"/>
</dbReference>
<dbReference type="Pfam" id="PF01420">
    <property type="entry name" value="Methylase_S"/>
    <property type="match status" value="2"/>
</dbReference>
<gene>
    <name evidence="5" type="primary">hsdS</name>
</gene>
<sequence length="387" mass="43846">MVGTMAKIDDSVKKKVPELRFKGFTDEWELRKLGDEVRIVMGQSPNSENYTDDPNDYILVQGNADMKNGRVLPRVWTTQVTKQAEKDDLILSVRAPVGDIGKTAYDVVIGRGVAAIKGNEFIFQNLGKMKSDGYWTRYSTGSTFESINSTDIKEAIISVPAIEEQDKIGSFFKQLDNTIALHQRKLDLLKEQKKGFLQKMFPKNGAKVPELRFAGFADDWEERKLGDITKISTGKLDANAMVENGKYDFYTSGIKKYRIDVAAFEGPSITIAGNGATVGYMHLADNKFNAYQRTYVLQEFLVDRSFIFSEIGNKLPKKIKQEARTGNIPYIVMDMLTELKLSIPQNNSEQQKIGSFFKQLDDTIALHQRKLDLLKEQKKGFLQKMFI</sequence>
<evidence type="ECO:0000259" key="4">
    <source>
        <dbReference type="Pfam" id="PF01420"/>
    </source>
</evidence>
<reference evidence="5" key="1">
    <citation type="journal article" date="1997" name="Appl. Environ. Microbiol.">
        <title>Phenotypic and genetic characterization of the bacteriophage abortive infection mechanism AbiK from Lactococcus lactis.</title>
        <authorList>
            <person name="Emond E."/>
            <person name="Holler B.J."/>
            <person name="Boucher I."/>
            <person name="Vandenbergh P.A."/>
            <person name="Vedamuthu E.R."/>
            <person name="Kondo J.K."/>
            <person name="Moineau S."/>
        </authorList>
    </citation>
    <scope>NUCLEOTIDE SEQUENCE</scope>
    <source>
        <strain evidence="5">W-1</strain>
        <plasmid evidence="5">pSRQ800</plasmid>
    </source>
</reference>